<gene>
    <name evidence="2" type="ORF">H2201_004448</name>
</gene>
<sequence>MPTPIEWPKIPPLSFLPPTSHHIIQLLIIITENPHPYHKTTYPPQPSPPTITINTTKPHTTINHNPHHQPKMAKTLFVSALLLSLTTTTTLALPLATPASVAPYTLPSSDTRGKDTHPMNMPVVAPCTDPRWNFVGFAGCYVLVNGGDFNSKDFNPPPDVIKGVEHEPQRREAEKEDAGKDAGKNAGKDPVKVACGEGLDEECMLLVGGHGIVKESDVDVVARDVKPLVEVKGPGLKGPEMQMEKEEEDREVEGLGERAAWDWCLDALACAMTVENTRDGKDDE</sequence>
<protein>
    <recommendedName>
        <fullName evidence="4">Ecp2 effector protein domain-containing protein</fullName>
    </recommendedName>
</protein>
<comment type="caution">
    <text evidence="2">The sequence shown here is derived from an EMBL/GenBank/DDBJ whole genome shotgun (WGS) entry which is preliminary data.</text>
</comment>
<evidence type="ECO:0000256" key="1">
    <source>
        <dbReference type="SAM" id="MobiDB-lite"/>
    </source>
</evidence>
<evidence type="ECO:0000313" key="3">
    <source>
        <dbReference type="Proteomes" id="UP001172684"/>
    </source>
</evidence>
<name>A0ABQ9NSP2_9PEZI</name>
<organism evidence="2 3">
    <name type="scientific">Coniosporium apollinis</name>
    <dbReference type="NCBI Taxonomy" id="61459"/>
    <lineage>
        <taxon>Eukaryota</taxon>
        <taxon>Fungi</taxon>
        <taxon>Dikarya</taxon>
        <taxon>Ascomycota</taxon>
        <taxon>Pezizomycotina</taxon>
        <taxon>Dothideomycetes</taxon>
        <taxon>Dothideomycetes incertae sedis</taxon>
        <taxon>Coniosporium</taxon>
    </lineage>
</organism>
<dbReference type="EMBL" id="JAPDRL010000029">
    <property type="protein sequence ID" value="KAJ9665371.1"/>
    <property type="molecule type" value="Genomic_DNA"/>
</dbReference>
<dbReference type="Proteomes" id="UP001172684">
    <property type="component" value="Unassembled WGS sequence"/>
</dbReference>
<reference evidence="2" key="1">
    <citation type="submission" date="2022-10" db="EMBL/GenBank/DDBJ databases">
        <title>Culturing micro-colonial fungi from biological soil crusts in the Mojave desert and describing Neophaeococcomyces mojavensis, and introducing the new genera and species Taxawa tesnikishii.</title>
        <authorList>
            <person name="Kurbessoian T."/>
            <person name="Stajich J.E."/>
        </authorList>
    </citation>
    <scope>NUCLEOTIDE SEQUENCE</scope>
    <source>
        <strain evidence="2">TK_1</strain>
    </source>
</reference>
<proteinExistence type="predicted"/>
<feature type="region of interest" description="Disordered" evidence="1">
    <location>
        <begin position="153"/>
        <end position="189"/>
    </location>
</feature>
<evidence type="ECO:0000313" key="2">
    <source>
        <dbReference type="EMBL" id="KAJ9665371.1"/>
    </source>
</evidence>
<accession>A0ABQ9NSP2</accession>
<keyword evidence="3" id="KW-1185">Reference proteome</keyword>
<feature type="compositionally biased region" description="Basic and acidic residues" evidence="1">
    <location>
        <begin position="162"/>
        <end position="189"/>
    </location>
</feature>
<evidence type="ECO:0008006" key="4">
    <source>
        <dbReference type="Google" id="ProtNLM"/>
    </source>
</evidence>